<reference evidence="1" key="1">
    <citation type="submission" date="2021-08" db="EMBL/GenBank/DDBJ databases">
        <title>The first chromosome-level gecko genome reveals the dynamic sex chromosomes of Neotropical dwarf geckos (Sphaerodactylidae: Sphaerodactylus).</title>
        <authorList>
            <person name="Pinto B.J."/>
            <person name="Keating S.E."/>
            <person name="Gamble T."/>
        </authorList>
    </citation>
    <scope>NUCLEOTIDE SEQUENCE</scope>
    <source>
        <strain evidence="1">TG3544</strain>
    </source>
</reference>
<sequence>MNVLLDFLWLLVIIIYSYVEALVKLFIPVKRKSVSGEIVLITGAGHGLGRLTAYKFAKHQSKLVLWDINKHGVEETAEACRRQGSTAYAFTVDCSNREEIYSTAEKKSHLLSSPPDPLPRELCFIVICDMYLSQTIARANKLVANHVYRNASKFRQDIDKKKEEVKREIGDVSILVNNAGVVATADLLSTQDKQIQKTFEVNILAHHWVIVIRILAR</sequence>
<keyword evidence="2" id="KW-1185">Reference proteome</keyword>
<evidence type="ECO:0000313" key="1">
    <source>
        <dbReference type="EMBL" id="KAH7988789.1"/>
    </source>
</evidence>
<name>A0ACB8E8H0_9SAUR</name>
<gene>
    <name evidence="1" type="ORF">K3G42_022137</name>
</gene>
<accession>A0ACB8E8H0</accession>
<comment type="caution">
    <text evidence="1">The sequence shown here is derived from an EMBL/GenBank/DDBJ whole genome shotgun (WGS) entry which is preliminary data.</text>
</comment>
<protein>
    <submittedName>
        <fullName evidence="1">Uncharacterized protein</fullName>
    </submittedName>
</protein>
<organism evidence="1 2">
    <name type="scientific">Sphaerodactylus townsendi</name>
    <dbReference type="NCBI Taxonomy" id="933632"/>
    <lineage>
        <taxon>Eukaryota</taxon>
        <taxon>Metazoa</taxon>
        <taxon>Chordata</taxon>
        <taxon>Craniata</taxon>
        <taxon>Vertebrata</taxon>
        <taxon>Euteleostomi</taxon>
        <taxon>Lepidosauria</taxon>
        <taxon>Squamata</taxon>
        <taxon>Bifurcata</taxon>
        <taxon>Gekkota</taxon>
        <taxon>Sphaerodactylidae</taxon>
        <taxon>Sphaerodactylus</taxon>
    </lineage>
</organism>
<evidence type="ECO:0000313" key="2">
    <source>
        <dbReference type="Proteomes" id="UP000827872"/>
    </source>
</evidence>
<proteinExistence type="predicted"/>
<dbReference type="Proteomes" id="UP000827872">
    <property type="component" value="Linkage Group LG10"/>
</dbReference>
<dbReference type="EMBL" id="CM037623">
    <property type="protein sequence ID" value="KAH7988789.1"/>
    <property type="molecule type" value="Genomic_DNA"/>
</dbReference>